<dbReference type="RefSeq" id="WP_131157084.1">
    <property type="nucleotide sequence ID" value="NZ_CP036402.1"/>
</dbReference>
<sequence>MLTPAAAGLLCVHAHPDDEVIGTGGAIAAAADRGLRVGVVTCTGGEEGEIVGAGMDPDEIRPRLAAVRREELAASLDILGAQGPRLLGYRDSGMMGEPSNDAPDCFWQANVDEAVRRVVREIRAFQPSVLVTYDAFGGYGHPDHIQAHRVTLLASEAAAMAALYPEEGSPWRTPKLYLTTIPRSQIARLNGLLTERGLPSPFGETTEPDEIPMGAPDEWVTTSLDVRPWLDRKWAALRTHRTQISEDSFFLNMPEDLRDQGFATEWYIRHWSDVAAALPEDDLFAGIP</sequence>
<dbReference type="EMBL" id="CP036402">
    <property type="protein sequence ID" value="QBI22096.1"/>
    <property type="molecule type" value="Genomic_DNA"/>
</dbReference>
<dbReference type="SUPFAM" id="SSF102588">
    <property type="entry name" value="LmbE-like"/>
    <property type="match status" value="1"/>
</dbReference>
<evidence type="ECO:0000313" key="5">
    <source>
        <dbReference type="Proteomes" id="UP000291469"/>
    </source>
</evidence>
<dbReference type="GO" id="GO:0046872">
    <property type="term" value="F:metal ion binding"/>
    <property type="evidence" value="ECO:0007669"/>
    <property type="project" value="UniProtKB-KW"/>
</dbReference>
<dbReference type="GO" id="GO:0035595">
    <property type="term" value="F:N-acetylglucosaminylinositol deacetylase activity"/>
    <property type="evidence" value="ECO:0007669"/>
    <property type="project" value="UniProtKB-EC"/>
</dbReference>
<evidence type="ECO:0000256" key="3">
    <source>
        <dbReference type="SAM" id="MobiDB-lite"/>
    </source>
</evidence>
<accession>A0A411YLK2</accession>
<name>A0A411YLK2_9ACTN</name>
<keyword evidence="2 4" id="KW-0378">Hydrolase</keyword>
<dbReference type="EC" id="3.5.1.103" evidence="4"/>
<keyword evidence="1" id="KW-0479">Metal-binding</keyword>
<evidence type="ECO:0000256" key="1">
    <source>
        <dbReference type="ARBA" id="ARBA00022723"/>
    </source>
</evidence>
<dbReference type="InterPro" id="IPR017810">
    <property type="entry name" value="Mycothiol_biosynthesis_MshB"/>
</dbReference>
<reference evidence="4 5" key="1">
    <citation type="submission" date="2019-01" db="EMBL/GenBank/DDBJ databases">
        <title>Egibacter rhizosphaerae EGI 80759T.</title>
        <authorList>
            <person name="Chen D.-D."/>
            <person name="Tian Y."/>
            <person name="Jiao J.-Y."/>
            <person name="Zhang X.-T."/>
            <person name="Zhang Y.-G."/>
            <person name="Zhang Y."/>
            <person name="Xiao M."/>
            <person name="Shu W.-S."/>
            <person name="Li W.-J."/>
        </authorList>
    </citation>
    <scope>NUCLEOTIDE SEQUENCE [LARGE SCALE GENOMIC DNA]</scope>
    <source>
        <strain evidence="4 5">EGI 80759</strain>
    </source>
</reference>
<dbReference type="Proteomes" id="UP000291469">
    <property type="component" value="Chromosome"/>
</dbReference>
<dbReference type="PANTHER" id="PTHR12993">
    <property type="entry name" value="N-ACETYLGLUCOSAMINYL-PHOSPHATIDYLINOSITOL DE-N-ACETYLASE-RELATED"/>
    <property type="match status" value="1"/>
</dbReference>
<dbReference type="NCBIfam" id="TIGR03445">
    <property type="entry name" value="mycothiol_MshB"/>
    <property type="match status" value="1"/>
</dbReference>
<protein>
    <submittedName>
        <fullName evidence="4">N-acetyl-1-D-myo-inositol-2-amino-2-deoxy-alpha-D-glucopyranoside deacetylase</fullName>
        <ecNumber evidence="4">3.5.1.103</ecNumber>
    </submittedName>
</protein>
<dbReference type="Pfam" id="PF02585">
    <property type="entry name" value="PIG-L"/>
    <property type="match status" value="1"/>
</dbReference>
<dbReference type="GO" id="GO:0016137">
    <property type="term" value="P:glycoside metabolic process"/>
    <property type="evidence" value="ECO:0007669"/>
    <property type="project" value="UniProtKB-ARBA"/>
</dbReference>
<dbReference type="InterPro" id="IPR003737">
    <property type="entry name" value="GlcNAc_PI_deacetylase-related"/>
</dbReference>
<evidence type="ECO:0000313" key="4">
    <source>
        <dbReference type="EMBL" id="QBI22096.1"/>
    </source>
</evidence>
<organism evidence="4 5">
    <name type="scientific">Egibacter rhizosphaerae</name>
    <dbReference type="NCBI Taxonomy" id="1670831"/>
    <lineage>
        <taxon>Bacteria</taxon>
        <taxon>Bacillati</taxon>
        <taxon>Actinomycetota</taxon>
        <taxon>Nitriliruptoria</taxon>
        <taxon>Egibacterales</taxon>
        <taxon>Egibacteraceae</taxon>
        <taxon>Egibacter</taxon>
    </lineage>
</organism>
<dbReference type="Gene3D" id="3.40.50.10320">
    <property type="entry name" value="LmbE-like"/>
    <property type="match status" value="1"/>
</dbReference>
<dbReference type="OrthoDB" id="158614at2"/>
<evidence type="ECO:0000256" key="2">
    <source>
        <dbReference type="ARBA" id="ARBA00022801"/>
    </source>
</evidence>
<feature type="region of interest" description="Disordered" evidence="3">
    <location>
        <begin position="197"/>
        <end position="216"/>
    </location>
</feature>
<gene>
    <name evidence="4" type="primary">mshB</name>
    <name evidence="4" type="ORF">ER308_17420</name>
</gene>
<proteinExistence type="predicted"/>
<dbReference type="KEGG" id="erz:ER308_17420"/>
<dbReference type="AlphaFoldDB" id="A0A411YLK2"/>
<keyword evidence="5" id="KW-1185">Reference proteome</keyword>
<dbReference type="InterPro" id="IPR024078">
    <property type="entry name" value="LmbE-like_dom_sf"/>
</dbReference>
<dbReference type="PANTHER" id="PTHR12993:SF26">
    <property type="entry name" value="1D-MYO-INOSITOL 2-ACETAMIDO-2-DEOXY-ALPHA-D-GLUCOPYRANOSIDE DEACETYLASE"/>
    <property type="match status" value="1"/>
</dbReference>